<comment type="caution">
    <text evidence="10">The sequence shown here is derived from an EMBL/GenBank/DDBJ whole genome shotgun (WGS) entry which is preliminary data.</text>
</comment>
<keyword evidence="2" id="KW-1003">Cell membrane</keyword>
<organism evidence="10 11">
    <name type="scientific">Tissierella carlieri</name>
    <dbReference type="NCBI Taxonomy" id="689904"/>
    <lineage>
        <taxon>Bacteria</taxon>
        <taxon>Bacillati</taxon>
        <taxon>Bacillota</taxon>
        <taxon>Tissierellia</taxon>
        <taxon>Tissierellales</taxon>
        <taxon>Tissierellaceae</taxon>
        <taxon>Tissierella</taxon>
    </lineage>
</organism>
<dbReference type="InterPro" id="IPR003838">
    <property type="entry name" value="ABC3_permease_C"/>
</dbReference>
<dbReference type="RefSeq" id="WP_256311185.1">
    <property type="nucleotide sequence ID" value="NZ_JANGAC010000005.1"/>
</dbReference>
<feature type="domain" description="ABC3 transporter permease C-terminal" evidence="8">
    <location>
        <begin position="301"/>
        <end position="424"/>
    </location>
</feature>
<feature type="transmembrane region" description="Helical" evidence="7">
    <location>
        <begin position="296"/>
        <end position="322"/>
    </location>
</feature>
<dbReference type="PANTHER" id="PTHR30572:SF4">
    <property type="entry name" value="ABC TRANSPORTER PERMEASE YTRF"/>
    <property type="match status" value="1"/>
</dbReference>
<feature type="domain" description="MacB-like periplasmic core" evidence="9">
    <location>
        <begin position="21"/>
        <end position="272"/>
    </location>
</feature>
<feature type="transmembrane region" description="Helical" evidence="7">
    <location>
        <begin position="343"/>
        <end position="371"/>
    </location>
</feature>
<evidence type="ECO:0000256" key="7">
    <source>
        <dbReference type="SAM" id="Phobius"/>
    </source>
</evidence>
<evidence type="ECO:0000259" key="9">
    <source>
        <dbReference type="Pfam" id="PF12704"/>
    </source>
</evidence>
<dbReference type="InterPro" id="IPR050250">
    <property type="entry name" value="Macrolide_Exporter_MacB"/>
</dbReference>
<dbReference type="PANTHER" id="PTHR30572">
    <property type="entry name" value="MEMBRANE COMPONENT OF TRANSPORTER-RELATED"/>
    <property type="match status" value="1"/>
</dbReference>
<evidence type="ECO:0000256" key="6">
    <source>
        <dbReference type="ARBA" id="ARBA00038076"/>
    </source>
</evidence>
<keyword evidence="4 7" id="KW-1133">Transmembrane helix</keyword>
<evidence type="ECO:0000256" key="1">
    <source>
        <dbReference type="ARBA" id="ARBA00004651"/>
    </source>
</evidence>
<feature type="transmembrane region" description="Helical" evidence="7">
    <location>
        <begin position="21"/>
        <end position="45"/>
    </location>
</feature>
<evidence type="ECO:0000256" key="3">
    <source>
        <dbReference type="ARBA" id="ARBA00022692"/>
    </source>
</evidence>
<evidence type="ECO:0000256" key="5">
    <source>
        <dbReference type="ARBA" id="ARBA00023136"/>
    </source>
</evidence>
<comment type="similarity">
    <text evidence="6">Belongs to the ABC-4 integral membrane protein family.</text>
</comment>
<dbReference type="EMBL" id="JANGAC010000005">
    <property type="protein sequence ID" value="MCQ4923144.1"/>
    <property type="molecule type" value="Genomic_DNA"/>
</dbReference>
<keyword evidence="3 7" id="KW-0812">Transmembrane</keyword>
<protein>
    <submittedName>
        <fullName evidence="10">ABC transporter permease</fullName>
    </submittedName>
</protein>
<evidence type="ECO:0000256" key="2">
    <source>
        <dbReference type="ARBA" id="ARBA00022475"/>
    </source>
</evidence>
<sequence>MSNLDLFRMGIKNLWRRKLRTFLTVLGVIIGASSIIVMLSLGFGMSKSFEEQIAQWGSLTTINVQKSWVEQPGQKQAVLDDKAVASFKLIPNVAAVSPMLEAHGSIINGRYLSNAPIRGIDPDSMEAFGFEVAEGRLLSKNDELTVVFGGRMKDSFYEPKSRVWREPKINLMKDRMTLTLDPNYGWSSPGEKKPSYKEYKIKVAGVLTEGDWQTGYGIYMPITEVQKLLKEKEKAENQKPQPGRKKEAGYNKVDVKVNDMKNVQEVQKQIKEMGYEAYSLNDELESMKKQAAVIQAVLGGIGAVSLLVAAIGITNTMVMSIYERTKEIGVMKVIGASLKDIKRLFLFESALIGLTGGVFGVGFSYLISFLINKFSGQFGQAIGAYGATKISIIPIWLIFAAMGFSALIGIMSGYFPARRAMNLSALEAIRTE</sequence>
<gene>
    <name evidence="10" type="ORF">NE686_08620</name>
</gene>
<name>A0ABT1S9L8_9FIRM</name>
<keyword evidence="5 7" id="KW-0472">Membrane</keyword>
<evidence type="ECO:0000313" key="10">
    <source>
        <dbReference type="EMBL" id="MCQ4923144.1"/>
    </source>
</evidence>
<accession>A0ABT1S9L8</accession>
<evidence type="ECO:0000256" key="4">
    <source>
        <dbReference type="ARBA" id="ARBA00022989"/>
    </source>
</evidence>
<comment type="subcellular location">
    <subcellularLocation>
        <location evidence="1">Cell membrane</location>
        <topology evidence="1">Multi-pass membrane protein</topology>
    </subcellularLocation>
</comment>
<proteinExistence type="inferred from homology"/>
<dbReference type="InterPro" id="IPR025857">
    <property type="entry name" value="MacB_PCD"/>
</dbReference>
<evidence type="ECO:0000259" key="8">
    <source>
        <dbReference type="Pfam" id="PF02687"/>
    </source>
</evidence>
<reference evidence="10 11" key="1">
    <citation type="submission" date="2022-06" db="EMBL/GenBank/DDBJ databases">
        <title>Isolation of gut microbiota from human fecal samples.</title>
        <authorList>
            <person name="Pamer E.G."/>
            <person name="Barat B."/>
            <person name="Waligurski E."/>
            <person name="Medina S."/>
            <person name="Paddock L."/>
            <person name="Mostad J."/>
        </authorList>
    </citation>
    <scope>NUCLEOTIDE SEQUENCE [LARGE SCALE GENOMIC DNA]</scope>
    <source>
        <strain evidence="10 11">DFI.7.95</strain>
    </source>
</reference>
<feature type="transmembrane region" description="Helical" evidence="7">
    <location>
        <begin position="391"/>
        <end position="415"/>
    </location>
</feature>
<dbReference type="Pfam" id="PF02687">
    <property type="entry name" value="FtsX"/>
    <property type="match status" value="1"/>
</dbReference>
<evidence type="ECO:0000313" key="11">
    <source>
        <dbReference type="Proteomes" id="UP001524478"/>
    </source>
</evidence>
<dbReference type="Proteomes" id="UP001524478">
    <property type="component" value="Unassembled WGS sequence"/>
</dbReference>
<dbReference type="Pfam" id="PF12704">
    <property type="entry name" value="MacB_PCD"/>
    <property type="match status" value="1"/>
</dbReference>
<keyword evidence="11" id="KW-1185">Reference proteome</keyword>